<comment type="caution">
    <text evidence="2">The sequence shown here is derived from an EMBL/GenBank/DDBJ whole genome shotgun (WGS) entry which is preliminary data.</text>
</comment>
<dbReference type="Proteomes" id="UP000286100">
    <property type="component" value="Unassembled WGS sequence"/>
</dbReference>
<name>A0A418W7N8_9SPHN</name>
<evidence type="ECO:0000313" key="2">
    <source>
        <dbReference type="EMBL" id="RJF86019.1"/>
    </source>
</evidence>
<sequence length="178" mass="19700">MRHRRFRTFCRPVTTERHALLPLANGSRNMSFNRNMPSQWRGALSAAAPAPEELRTDILSAYVQAGGAANANPEKTPPTAIRASGLTDDHPWRLVSCWVPSKTDQGADAYFEIYRASEVSLTSTLRSGGDWRWRLRTASDRILASGRGYRTEGQCTEAVEQLKHFATGADIRPSSAPL</sequence>
<keyword evidence="3" id="KW-1185">Reference proteome</keyword>
<reference evidence="2 3" key="1">
    <citation type="submission" date="2018-09" db="EMBL/GenBank/DDBJ databases">
        <authorList>
            <person name="Zhu H."/>
        </authorList>
    </citation>
    <scope>NUCLEOTIDE SEQUENCE [LARGE SCALE GENOMIC DNA]</scope>
    <source>
        <strain evidence="2 3">K2R01-6</strain>
    </source>
</reference>
<evidence type="ECO:0000313" key="3">
    <source>
        <dbReference type="Proteomes" id="UP000286100"/>
    </source>
</evidence>
<accession>A0A418W7N8</accession>
<proteinExistence type="predicted"/>
<dbReference type="AlphaFoldDB" id="A0A418W7N8"/>
<protein>
    <submittedName>
        <fullName evidence="2">DUF1508 domain-containing protein</fullName>
    </submittedName>
</protein>
<dbReference type="Pfam" id="PF07411">
    <property type="entry name" value="DUF1508"/>
    <property type="match status" value="1"/>
</dbReference>
<gene>
    <name evidence="2" type="ORF">D3876_19500</name>
</gene>
<evidence type="ECO:0000259" key="1">
    <source>
        <dbReference type="Pfam" id="PF07411"/>
    </source>
</evidence>
<dbReference type="SUPFAM" id="SSF160113">
    <property type="entry name" value="YegP-like"/>
    <property type="match status" value="1"/>
</dbReference>
<dbReference type="Gene3D" id="3.30.160.160">
    <property type="entry name" value="YegP-like"/>
    <property type="match status" value="1"/>
</dbReference>
<dbReference type="EMBL" id="QYUM01000004">
    <property type="protein sequence ID" value="RJF86019.1"/>
    <property type="molecule type" value="Genomic_DNA"/>
</dbReference>
<dbReference type="OrthoDB" id="7576092at2"/>
<dbReference type="InterPro" id="IPR010879">
    <property type="entry name" value="DUF1508"/>
</dbReference>
<dbReference type="InterPro" id="IPR036913">
    <property type="entry name" value="YegP-like_sf"/>
</dbReference>
<organism evidence="2 3">
    <name type="scientific">Sphingomonas cavernae</name>
    <dbReference type="NCBI Taxonomy" id="2320861"/>
    <lineage>
        <taxon>Bacteria</taxon>
        <taxon>Pseudomonadati</taxon>
        <taxon>Pseudomonadota</taxon>
        <taxon>Alphaproteobacteria</taxon>
        <taxon>Sphingomonadales</taxon>
        <taxon>Sphingomonadaceae</taxon>
        <taxon>Sphingomonas</taxon>
    </lineage>
</organism>
<feature type="domain" description="DUF1508" evidence="1">
    <location>
        <begin position="128"/>
        <end position="171"/>
    </location>
</feature>